<dbReference type="InterPro" id="IPR013325">
    <property type="entry name" value="RNA_pol_sigma_r2"/>
</dbReference>
<keyword evidence="3" id="KW-0731">Sigma factor</keyword>
<comment type="caution">
    <text evidence="7">The sequence shown here is derived from an EMBL/GenBank/DDBJ whole genome shotgun (WGS) entry which is preliminary data.</text>
</comment>
<dbReference type="Gene3D" id="1.10.1740.10">
    <property type="match status" value="1"/>
</dbReference>
<dbReference type="SUPFAM" id="SSF88659">
    <property type="entry name" value="Sigma3 and sigma4 domains of RNA polymerase sigma factors"/>
    <property type="match status" value="1"/>
</dbReference>
<reference evidence="7" key="1">
    <citation type="submission" date="2020-08" db="EMBL/GenBank/DDBJ databases">
        <title>Genome public.</title>
        <authorList>
            <person name="Liu C."/>
            <person name="Sun Q."/>
        </authorList>
    </citation>
    <scope>NUCLEOTIDE SEQUENCE</scope>
    <source>
        <strain evidence="7">NSJ-55</strain>
    </source>
</reference>
<name>A0A923LKQ4_9FIRM</name>
<feature type="domain" description="RNA polymerase sigma factor 70 region 4 type 2" evidence="6">
    <location>
        <begin position="107"/>
        <end position="158"/>
    </location>
</feature>
<dbReference type="InterPro" id="IPR036388">
    <property type="entry name" value="WH-like_DNA-bd_sf"/>
</dbReference>
<dbReference type="Proteomes" id="UP000652477">
    <property type="component" value="Unassembled WGS sequence"/>
</dbReference>
<evidence type="ECO:0000313" key="8">
    <source>
        <dbReference type="Proteomes" id="UP000652477"/>
    </source>
</evidence>
<dbReference type="PANTHER" id="PTHR43133">
    <property type="entry name" value="RNA POLYMERASE ECF-TYPE SIGMA FACTO"/>
    <property type="match status" value="1"/>
</dbReference>
<proteinExistence type="inferred from homology"/>
<evidence type="ECO:0000256" key="1">
    <source>
        <dbReference type="ARBA" id="ARBA00010641"/>
    </source>
</evidence>
<dbReference type="SUPFAM" id="SSF88946">
    <property type="entry name" value="Sigma2 domain of RNA polymerase sigma factors"/>
    <property type="match status" value="1"/>
</dbReference>
<dbReference type="PANTHER" id="PTHR43133:SF51">
    <property type="entry name" value="RNA POLYMERASE SIGMA FACTOR"/>
    <property type="match status" value="1"/>
</dbReference>
<dbReference type="Pfam" id="PF08281">
    <property type="entry name" value="Sigma70_r4_2"/>
    <property type="match status" value="1"/>
</dbReference>
<dbReference type="CDD" id="cd06171">
    <property type="entry name" value="Sigma70_r4"/>
    <property type="match status" value="1"/>
</dbReference>
<evidence type="ECO:0000313" key="7">
    <source>
        <dbReference type="EMBL" id="MBC5690610.1"/>
    </source>
</evidence>
<dbReference type="Pfam" id="PF04542">
    <property type="entry name" value="Sigma70_r2"/>
    <property type="match status" value="1"/>
</dbReference>
<evidence type="ECO:0000256" key="4">
    <source>
        <dbReference type="ARBA" id="ARBA00023163"/>
    </source>
</evidence>
<keyword evidence="8" id="KW-1185">Reference proteome</keyword>
<dbReference type="RefSeq" id="WP_186877261.1">
    <property type="nucleotide sequence ID" value="NZ_JACOPF010000006.1"/>
</dbReference>
<accession>A0A923LKQ4</accession>
<evidence type="ECO:0000259" key="5">
    <source>
        <dbReference type="Pfam" id="PF04542"/>
    </source>
</evidence>
<evidence type="ECO:0000256" key="2">
    <source>
        <dbReference type="ARBA" id="ARBA00023015"/>
    </source>
</evidence>
<sequence>MKFLVKKAQKRDDQAFVELMELCKSSMYKVARSYLRQDEDIADAISQTILNCYDNIAKLKNPKYFKTWLTRILINNCKDIIRQNQKEYLLEILPEQGEECMELKNYEFQELMNSLDDKYRVVLLLYYGEGFKIREIAQILEMDENTVKTRLSRGRKKLGQVYHLEAVGERR</sequence>
<dbReference type="AlphaFoldDB" id="A0A923LKQ4"/>
<dbReference type="EMBL" id="JACOPF010000006">
    <property type="protein sequence ID" value="MBC5690610.1"/>
    <property type="molecule type" value="Genomic_DNA"/>
</dbReference>
<dbReference type="NCBIfam" id="TIGR02937">
    <property type="entry name" value="sigma70-ECF"/>
    <property type="match status" value="1"/>
</dbReference>
<dbReference type="GO" id="GO:0006352">
    <property type="term" value="P:DNA-templated transcription initiation"/>
    <property type="evidence" value="ECO:0007669"/>
    <property type="project" value="InterPro"/>
</dbReference>
<keyword evidence="2" id="KW-0805">Transcription regulation</keyword>
<protein>
    <submittedName>
        <fullName evidence="7">Sigma-70 family RNA polymerase sigma factor</fullName>
    </submittedName>
</protein>
<gene>
    <name evidence="7" type="ORF">H8S37_16990</name>
</gene>
<dbReference type="InterPro" id="IPR039425">
    <property type="entry name" value="RNA_pol_sigma-70-like"/>
</dbReference>
<organism evidence="7 8">
    <name type="scientific">Mediterraneibacter hominis</name>
    <dbReference type="NCBI Taxonomy" id="2763054"/>
    <lineage>
        <taxon>Bacteria</taxon>
        <taxon>Bacillati</taxon>
        <taxon>Bacillota</taxon>
        <taxon>Clostridia</taxon>
        <taxon>Lachnospirales</taxon>
        <taxon>Lachnospiraceae</taxon>
        <taxon>Mediterraneibacter</taxon>
    </lineage>
</organism>
<dbReference type="GO" id="GO:0016987">
    <property type="term" value="F:sigma factor activity"/>
    <property type="evidence" value="ECO:0007669"/>
    <property type="project" value="UniProtKB-KW"/>
</dbReference>
<dbReference type="InterPro" id="IPR013324">
    <property type="entry name" value="RNA_pol_sigma_r3/r4-like"/>
</dbReference>
<dbReference type="InterPro" id="IPR007627">
    <property type="entry name" value="RNA_pol_sigma70_r2"/>
</dbReference>
<evidence type="ECO:0000259" key="6">
    <source>
        <dbReference type="Pfam" id="PF08281"/>
    </source>
</evidence>
<dbReference type="InterPro" id="IPR014284">
    <property type="entry name" value="RNA_pol_sigma-70_dom"/>
</dbReference>
<evidence type="ECO:0000256" key="3">
    <source>
        <dbReference type="ARBA" id="ARBA00023082"/>
    </source>
</evidence>
<dbReference type="GO" id="GO:0003677">
    <property type="term" value="F:DNA binding"/>
    <property type="evidence" value="ECO:0007669"/>
    <property type="project" value="InterPro"/>
</dbReference>
<comment type="similarity">
    <text evidence="1">Belongs to the sigma-70 factor family. ECF subfamily.</text>
</comment>
<keyword evidence="4" id="KW-0804">Transcription</keyword>
<dbReference type="Gene3D" id="1.10.10.10">
    <property type="entry name" value="Winged helix-like DNA-binding domain superfamily/Winged helix DNA-binding domain"/>
    <property type="match status" value="1"/>
</dbReference>
<feature type="domain" description="RNA polymerase sigma-70 region 2" evidence="5">
    <location>
        <begin position="23"/>
        <end position="86"/>
    </location>
</feature>
<dbReference type="InterPro" id="IPR013249">
    <property type="entry name" value="RNA_pol_sigma70_r4_t2"/>
</dbReference>